<dbReference type="InterPro" id="IPR044999">
    <property type="entry name" value="CbbY-like"/>
</dbReference>
<dbReference type="RefSeq" id="WP_123657980.1">
    <property type="nucleotide sequence ID" value="NZ_AYKG01000019.1"/>
</dbReference>
<name>A0A423PT29_9GAMM</name>
<gene>
    <name evidence="1" type="ORF">SAJA_07280</name>
</gene>
<evidence type="ECO:0000313" key="1">
    <source>
        <dbReference type="EMBL" id="ROO28753.1"/>
    </source>
</evidence>
<reference evidence="1 2" key="1">
    <citation type="submission" date="2013-10" db="EMBL/GenBank/DDBJ databases">
        <title>Salinisphaera japonica YTM-1 Genome Sequencing.</title>
        <authorList>
            <person name="Lai Q."/>
            <person name="Li C."/>
            <person name="Shao Z."/>
        </authorList>
    </citation>
    <scope>NUCLEOTIDE SEQUENCE [LARGE SCALE GENOMIC DNA]</scope>
    <source>
        <strain evidence="1 2">YTM-1</strain>
    </source>
</reference>
<keyword evidence="2" id="KW-1185">Reference proteome</keyword>
<protein>
    <submittedName>
        <fullName evidence="1">CbbY</fullName>
    </submittedName>
</protein>
<dbReference type="Gene3D" id="3.40.50.1000">
    <property type="entry name" value="HAD superfamily/HAD-like"/>
    <property type="match status" value="1"/>
</dbReference>
<dbReference type="Gene3D" id="1.10.150.240">
    <property type="entry name" value="Putative phosphatase, domain 2"/>
    <property type="match status" value="1"/>
</dbReference>
<proteinExistence type="predicted"/>
<dbReference type="PANTHER" id="PTHR42896">
    <property type="entry name" value="XYLULOSE-1,5-BISPHOSPHATE (XUBP) PHOSPHATASE"/>
    <property type="match status" value="1"/>
</dbReference>
<dbReference type="InterPro" id="IPR006439">
    <property type="entry name" value="HAD-SF_hydro_IA"/>
</dbReference>
<dbReference type="Pfam" id="PF00702">
    <property type="entry name" value="Hydrolase"/>
    <property type="match status" value="1"/>
</dbReference>
<dbReference type="Proteomes" id="UP000285310">
    <property type="component" value="Unassembled WGS sequence"/>
</dbReference>
<dbReference type="NCBIfam" id="TIGR01509">
    <property type="entry name" value="HAD-SF-IA-v3"/>
    <property type="match status" value="1"/>
</dbReference>
<dbReference type="InterPro" id="IPR023214">
    <property type="entry name" value="HAD_sf"/>
</dbReference>
<dbReference type="GO" id="GO:0016787">
    <property type="term" value="F:hydrolase activity"/>
    <property type="evidence" value="ECO:0007669"/>
    <property type="project" value="InterPro"/>
</dbReference>
<comment type="caution">
    <text evidence="1">The sequence shown here is derived from an EMBL/GenBank/DDBJ whole genome shotgun (WGS) entry which is preliminary data.</text>
</comment>
<dbReference type="FunCoup" id="A0A423PT29">
    <property type="interactions" value="314"/>
</dbReference>
<dbReference type="EMBL" id="AYKG01000019">
    <property type="protein sequence ID" value="ROO28753.1"/>
    <property type="molecule type" value="Genomic_DNA"/>
</dbReference>
<evidence type="ECO:0000313" key="2">
    <source>
        <dbReference type="Proteomes" id="UP000285310"/>
    </source>
</evidence>
<dbReference type="InterPro" id="IPR023198">
    <property type="entry name" value="PGP-like_dom2"/>
</dbReference>
<dbReference type="AlphaFoldDB" id="A0A423PT29"/>
<dbReference type="InterPro" id="IPR036412">
    <property type="entry name" value="HAD-like_sf"/>
</dbReference>
<dbReference type="SUPFAM" id="SSF56784">
    <property type="entry name" value="HAD-like"/>
    <property type="match status" value="1"/>
</dbReference>
<sequence>MSYNALIFGGIGSLVETSHIQLACFNEAFANLGIDFVWTEGAYAESLNDSGGHKRLAELSVDDGRTLTDDEIANVHAEKTRLFQEHIVRDGLTLRDGVPELLHAAMARGAKLAWATTTARENIMAIFKAVEDLAPDMFEFIGDDSRAENSQPATDIYDAALAAMNLSPDAAVAIEDNPKGVAATKAAGLYTIAFPGAMHVHHDFSTADKRLASLADAAMMIAE</sequence>
<accession>A0A423PT29</accession>
<dbReference type="OrthoDB" id="9782449at2"/>
<dbReference type="PANTHER" id="PTHR42896:SF2">
    <property type="entry name" value="CBBY-LIKE PROTEIN"/>
    <property type="match status" value="1"/>
</dbReference>
<organism evidence="1 2">
    <name type="scientific">Salinisphaera japonica YTM-1</name>
    <dbReference type="NCBI Taxonomy" id="1209778"/>
    <lineage>
        <taxon>Bacteria</taxon>
        <taxon>Pseudomonadati</taxon>
        <taxon>Pseudomonadota</taxon>
        <taxon>Gammaproteobacteria</taxon>
        <taxon>Salinisphaerales</taxon>
        <taxon>Salinisphaeraceae</taxon>
        <taxon>Salinisphaera</taxon>
    </lineage>
</organism>
<dbReference type="InParanoid" id="A0A423PT29"/>